<protein>
    <submittedName>
        <fullName evidence="7">Aminotransferase</fullName>
    </submittedName>
</protein>
<keyword evidence="4 7" id="KW-0808">Transferase</keyword>
<dbReference type="PANTHER" id="PTHR46383:SF3">
    <property type="entry name" value="ASPARTATE AMINOTRANSFERASE-RELATED"/>
    <property type="match status" value="1"/>
</dbReference>
<dbReference type="EMBL" id="PEVH01000018">
    <property type="protein sequence ID" value="PIU99302.1"/>
    <property type="molecule type" value="Genomic_DNA"/>
</dbReference>
<evidence type="ECO:0000256" key="2">
    <source>
        <dbReference type="ARBA" id="ARBA00007441"/>
    </source>
</evidence>
<evidence type="ECO:0000259" key="6">
    <source>
        <dbReference type="Pfam" id="PF00155"/>
    </source>
</evidence>
<name>A0A2M7B882_9BACT</name>
<reference evidence="8" key="1">
    <citation type="submission" date="2017-09" db="EMBL/GenBank/DDBJ databases">
        <title>Depth-based differentiation of microbial function through sediment-hosted aquifers and enrichment of novel symbionts in the deep terrestrial subsurface.</title>
        <authorList>
            <person name="Probst A.J."/>
            <person name="Ladd B."/>
            <person name="Jarett J.K."/>
            <person name="Geller-Mcgrath D.E."/>
            <person name="Sieber C.M.K."/>
            <person name="Emerson J.B."/>
            <person name="Anantharaman K."/>
            <person name="Thomas B.C."/>
            <person name="Malmstrom R."/>
            <person name="Stieglmeier M."/>
            <person name="Klingl A."/>
            <person name="Woyke T."/>
            <person name="Ryan C.M."/>
            <person name="Banfield J.F."/>
        </authorList>
    </citation>
    <scope>NUCLEOTIDE SEQUENCE [LARGE SCALE GENOMIC DNA]</scope>
</reference>
<dbReference type="GO" id="GO:0030170">
    <property type="term" value="F:pyridoxal phosphate binding"/>
    <property type="evidence" value="ECO:0007669"/>
    <property type="project" value="InterPro"/>
</dbReference>
<evidence type="ECO:0000256" key="4">
    <source>
        <dbReference type="ARBA" id="ARBA00022679"/>
    </source>
</evidence>
<evidence type="ECO:0000313" key="8">
    <source>
        <dbReference type="Proteomes" id="UP000230131"/>
    </source>
</evidence>
<dbReference type="GO" id="GO:0006520">
    <property type="term" value="P:amino acid metabolic process"/>
    <property type="evidence" value="ECO:0007669"/>
    <property type="project" value="InterPro"/>
</dbReference>
<organism evidence="7 8">
    <name type="scientific">Candidatus Wolfebacteria bacterium CG03_land_8_20_14_0_80_36_15</name>
    <dbReference type="NCBI Taxonomy" id="1975067"/>
    <lineage>
        <taxon>Bacteria</taxon>
        <taxon>Candidatus Wolfeibacteriota</taxon>
    </lineage>
</organism>
<accession>A0A2M7B882</accession>
<dbReference type="Proteomes" id="UP000230131">
    <property type="component" value="Unassembled WGS sequence"/>
</dbReference>
<gene>
    <name evidence="7" type="ORF">COS59_00485</name>
</gene>
<comment type="similarity">
    <text evidence="2">Belongs to the class-I pyridoxal-phosphate-dependent aminotransferase family.</text>
</comment>
<feature type="domain" description="Aminotransferase class I/classII large" evidence="6">
    <location>
        <begin position="50"/>
        <end position="413"/>
    </location>
</feature>
<comment type="cofactor">
    <cofactor evidence="1">
        <name>pyridoxal 5'-phosphate</name>
        <dbReference type="ChEBI" id="CHEBI:597326"/>
    </cofactor>
</comment>
<dbReference type="GO" id="GO:0008483">
    <property type="term" value="F:transaminase activity"/>
    <property type="evidence" value="ECO:0007669"/>
    <property type="project" value="UniProtKB-KW"/>
</dbReference>
<evidence type="ECO:0000256" key="5">
    <source>
        <dbReference type="ARBA" id="ARBA00022898"/>
    </source>
</evidence>
<dbReference type="PANTHER" id="PTHR46383">
    <property type="entry name" value="ASPARTATE AMINOTRANSFERASE"/>
    <property type="match status" value="1"/>
</dbReference>
<evidence type="ECO:0000256" key="1">
    <source>
        <dbReference type="ARBA" id="ARBA00001933"/>
    </source>
</evidence>
<sequence length="422" mass="47276">MFSHRSAIAIAGHKFRTKNISKRAQKIVISPIKEMSILADKLEEKTGAGKIISFGQGIPYLDTPSYIKKSIQKAVAELSTAQYTLEPGINELRNLIAKDLEKIKKIKNIKPKEEIMVTVGCQEAVACALASTIDPGDEALLPSPTYASEIEQTIQFGGAPKFIPLIEKSLPAGRQGGWHLDIEGFKKKITKKTKIILLCNPSNPTGAVFSEKEIRALAKVVKKYNLILIIDETYDFLLYDSVKHFSPAAIKDIRDRVILCGSFSKKYRMTGYRIGYAFADAGIIDQMLKVHDALVVCAPAISQKAIIGALKDKKNSQRSVEEIVEKMDENRKLICKELDRMNDVFEYQKPKGAYYIMARYKFPKIDSFKMAVKILNEARVIVIPGAAFGPTGEGYLRFSFAGESQNIEKGFKRLKKWFDCYK</sequence>
<dbReference type="Gene3D" id="3.40.640.10">
    <property type="entry name" value="Type I PLP-dependent aspartate aminotransferase-like (Major domain)"/>
    <property type="match status" value="1"/>
</dbReference>
<evidence type="ECO:0000256" key="3">
    <source>
        <dbReference type="ARBA" id="ARBA00022576"/>
    </source>
</evidence>
<keyword evidence="5" id="KW-0663">Pyridoxal phosphate</keyword>
<proteinExistence type="inferred from homology"/>
<dbReference type="InterPro" id="IPR015421">
    <property type="entry name" value="PyrdxlP-dep_Trfase_major"/>
</dbReference>
<dbReference type="Pfam" id="PF00155">
    <property type="entry name" value="Aminotran_1_2"/>
    <property type="match status" value="1"/>
</dbReference>
<dbReference type="InterPro" id="IPR050596">
    <property type="entry name" value="AspAT/PAT-like"/>
</dbReference>
<keyword evidence="3 7" id="KW-0032">Aminotransferase</keyword>
<comment type="caution">
    <text evidence="7">The sequence shown here is derived from an EMBL/GenBank/DDBJ whole genome shotgun (WGS) entry which is preliminary data.</text>
</comment>
<dbReference type="InterPro" id="IPR015422">
    <property type="entry name" value="PyrdxlP-dep_Trfase_small"/>
</dbReference>
<dbReference type="AlphaFoldDB" id="A0A2M7B882"/>
<dbReference type="InterPro" id="IPR015424">
    <property type="entry name" value="PyrdxlP-dep_Trfase"/>
</dbReference>
<dbReference type="Gene3D" id="3.90.1150.10">
    <property type="entry name" value="Aspartate Aminotransferase, domain 1"/>
    <property type="match status" value="1"/>
</dbReference>
<dbReference type="CDD" id="cd00609">
    <property type="entry name" value="AAT_like"/>
    <property type="match status" value="1"/>
</dbReference>
<dbReference type="InterPro" id="IPR004839">
    <property type="entry name" value="Aminotransferase_I/II_large"/>
</dbReference>
<dbReference type="SUPFAM" id="SSF53383">
    <property type="entry name" value="PLP-dependent transferases"/>
    <property type="match status" value="1"/>
</dbReference>
<evidence type="ECO:0000313" key="7">
    <source>
        <dbReference type="EMBL" id="PIU99302.1"/>
    </source>
</evidence>